<proteinExistence type="predicted"/>
<dbReference type="CDD" id="cd00156">
    <property type="entry name" value="REC"/>
    <property type="match status" value="1"/>
</dbReference>
<organism evidence="4 5">
    <name type="scientific">Candidatus Amesbacteria bacterium RIFOXYB1_FULL_44_23</name>
    <dbReference type="NCBI Taxonomy" id="1797263"/>
    <lineage>
        <taxon>Bacteria</taxon>
        <taxon>Candidatus Amesiibacteriota</taxon>
    </lineage>
</organism>
<evidence type="ECO:0000256" key="2">
    <source>
        <dbReference type="PROSITE-ProRule" id="PRU00169"/>
    </source>
</evidence>
<dbReference type="EMBL" id="MEXR01000019">
    <property type="protein sequence ID" value="OGD09903.1"/>
    <property type="molecule type" value="Genomic_DNA"/>
</dbReference>
<reference evidence="4 5" key="1">
    <citation type="journal article" date="2016" name="Nat. Commun.">
        <title>Thousands of microbial genomes shed light on interconnected biogeochemical processes in an aquifer system.</title>
        <authorList>
            <person name="Anantharaman K."/>
            <person name="Brown C.T."/>
            <person name="Hug L.A."/>
            <person name="Sharon I."/>
            <person name="Castelle C.J."/>
            <person name="Probst A.J."/>
            <person name="Thomas B.C."/>
            <person name="Singh A."/>
            <person name="Wilkins M.J."/>
            <person name="Karaoz U."/>
            <person name="Brodie E.L."/>
            <person name="Williams K.H."/>
            <person name="Hubbard S.S."/>
            <person name="Banfield J.F."/>
        </authorList>
    </citation>
    <scope>NUCLEOTIDE SEQUENCE [LARGE SCALE GENOMIC DNA]</scope>
</reference>
<dbReference type="AlphaFoldDB" id="A0A1F4ZTZ6"/>
<name>A0A1F4ZTZ6_9BACT</name>
<dbReference type="PANTHER" id="PTHR44591:SF24">
    <property type="entry name" value="PROTEIN-GLUTAMATE METHYLESTERASE_PROTEIN-GLUTAMINE GLUTAMINASE 1"/>
    <property type="match status" value="1"/>
</dbReference>
<evidence type="ECO:0000259" key="3">
    <source>
        <dbReference type="PROSITE" id="PS50110"/>
    </source>
</evidence>
<evidence type="ECO:0000313" key="4">
    <source>
        <dbReference type="EMBL" id="OGD09903.1"/>
    </source>
</evidence>
<evidence type="ECO:0000313" key="5">
    <source>
        <dbReference type="Proteomes" id="UP000176424"/>
    </source>
</evidence>
<dbReference type="Proteomes" id="UP000176424">
    <property type="component" value="Unassembled WGS sequence"/>
</dbReference>
<dbReference type="SUPFAM" id="SSF52172">
    <property type="entry name" value="CheY-like"/>
    <property type="match status" value="1"/>
</dbReference>
<dbReference type="STRING" id="1797263.A2397_06280"/>
<dbReference type="InterPro" id="IPR011006">
    <property type="entry name" value="CheY-like_superfamily"/>
</dbReference>
<dbReference type="PANTHER" id="PTHR44591">
    <property type="entry name" value="STRESS RESPONSE REGULATOR PROTEIN 1"/>
    <property type="match status" value="1"/>
</dbReference>
<evidence type="ECO:0000256" key="1">
    <source>
        <dbReference type="ARBA" id="ARBA00022553"/>
    </source>
</evidence>
<dbReference type="PROSITE" id="PS50110">
    <property type="entry name" value="RESPONSE_REGULATORY"/>
    <property type="match status" value="1"/>
</dbReference>
<dbReference type="Gene3D" id="3.40.50.2300">
    <property type="match status" value="1"/>
</dbReference>
<dbReference type="SMART" id="SM00448">
    <property type="entry name" value="REC"/>
    <property type="match status" value="1"/>
</dbReference>
<protein>
    <recommendedName>
        <fullName evidence="3">Response regulatory domain-containing protein</fullName>
    </recommendedName>
</protein>
<dbReference type="InterPro" id="IPR001789">
    <property type="entry name" value="Sig_transdc_resp-reg_receiver"/>
</dbReference>
<keyword evidence="1 2" id="KW-0597">Phosphoprotein</keyword>
<gene>
    <name evidence="4" type="ORF">A2397_06280</name>
</gene>
<comment type="caution">
    <text evidence="4">The sequence shown here is derived from an EMBL/GenBank/DDBJ whole genome shotgun (WGS) entry which is preliminary data.</text>
</comment>
<sequence length="128" mass="14439">MSDSTMTVMVVEDEEMLLRAIEKKLQMDGKTVICCPSGKKAIEVLTEAEKLPDVIWLDYYLKDMNGLEFMSYLKTNDKWANIPVMVVSNSATPEKVANMRAMGVKKYILKAESRLDSLVKTLEDVVKG</sequence>
<dbReference type="Pfam" id="PF00072">
    <property type="entry name" value="Response_reg"/>
    <property type="match status" value="1"/>
</dbReference>
<feature type="domain" description="Response regulatory" evidence="3">
    <location>
        <begin position="7"/>
        <end position="125"/>
    </location>
</feature>
<feature type="modified residue" description="4-aspartylphosphate" evidence="2">
    <location>
        <position position="58"/>
    </location>
</feature>
<dbReference type="InterPro" id="IPR050595">
    <property type="entry name" value="Bact_response_regulator"/>
</dbReference>
<accession>A0A1F4ZTZ6</accession>
<dbReference type="GO" id="GO:0000160">
    <property type="term" value="P:phosphorelay signal transduction system"/>
    <property type="evidence" value="ECO:0007669"/>
    <property type="project" value="InterPro"/>
</dbReference>